<dbReference type="GO" id="GO:0003899">
    <property type="term" value="F:DNA-directed RNA polymerase activity"/>
    <property type="evidence" value="ECO:0007669"/>
    <property type="project" value="InterPro"/>
</dbReference>
<dbReference type="Gene3D" id="3.90.580.10">
    <property type="entry name" value="Zinc finger, CHC2-type domain"/>
    <property type="match status" value="1"/>
</dbReference>
<reference evidence="2" key="1">
    <citation type="journal article" date="2020" name="mSystems">
        <title>Genome- and Community-Level Interaction Insights into Carbon Utilization and Element Cycling Functions of Hydrothermarchaeota in Hydrothermal Sediment.</title>
        <authorList>
            <person name="Zhou Z."/>
            <person name="Liu Y."/>
            <person name="Xu W."/>
            <person name="Pan J."/>
            <person name="Luo Z.H."/>
            <person name="Li M."/>
        </authorList>
    </citation>
    <scope>NUCLEOTIDE SEQUENCE [LARGE SCALE GENOMIC DNA]</scope>
    <source>
        <strain evidence="2">SpSt-757</strain>
    </source>
</reference>
<protein>
    <recommendedName>
        <fullName evidence="1">Zinc finger CHC2-type domain-containing protein</fullName>
    </recommendedName>
</protein>
<dbReference type="GO" id="GO:0003677">
    <property type="term" value="F:DNA binding"/>
    <property type="evidence" value="ECO:0007669"/>
    <property type="project" value="InterPro"/>
</dbReference>
<dbReference type="EMBL" id="DTGG01000024">
    <property type="protein sequence ID" value="HFZ08670.1"/>
    <property type="molecule type" value="Genomic_DNA"/>
</dbReference>
<dbReference type="GO" id="GO:0008270">
    <property type="term" value="F:zinc ion binding"/>
    <property type="evidence" value="ECO:0007669"/>
    <property type="project" value="InterPro"/>
</dbReference>
<gene>
    <name evidence="2" type="ORF">ENV41_00850</name>
</gene>
<evidence type="ECO:0000313" key="2">
    <source>
        <dbReference type="EMBL" id="HFZ08670.1"/>
    </source>
</evidence>
<feature type="domain" description="Zinc finger CHC2-type" evidence="1">
    <location>
        <begin position="5"/>
        <end position="73"/>
    </location>
</feature>
<evidence type="ECO:0000259" key="1">
    <source>
        <dbReference type="Pfam" id="PF01807"/>
    </source>
</evidence>
<organism evidence="2">
    <name type="scientific">candidate division CPR3 bacterium</name>
    <dbReference type="NCBI Taxonomy" id="2268181"/>
    <lineage>
        <taxon>Bacteria</taxon>
        <taxon>Bacteria division CPR3</taxon>
    </lineage>
</organism>
<proteinExistence type="predicted"/>
<dbReference type="InterPro" id="IPR036977">
    <property type="entry name" value="DNA_primase_Znf_CHC2"/>
</dbReference>
<name>A0A7V3N5T3_UNCC3</name>
<dbReference type="InterPro" id="IPR002694">
    <property type="entry name" value="Znf_CHC2"/>
</dbReference>
<dbReference type="GO" id="GO:0006260">
    <property type="term" value="P:DNA replication"/>
    <property type="evidence" value="ECO:0007669"/>
    <property type="project" value="InterPro"/>
</dbReference>
<dbReference type="SUPFAM" id="SSF57783">
    <property type="entry name" value="Zinc beta-ribbon"/>
    <property type="match status" value="1"/>
</dbReference>
<comment type="caution">
    <text evidence="2">The sequence shown here is derived from an EMBL/GenBank/DDBJ whole genome shotgun (WGS) entry which is preliminary data.</text>
</comment>
<dbReference type="Gene3D" id="3.40.1360.10">
    <property type="match status" value="1"/>
</dbReference>
<accession>A0A7V3N5T3</accession>
<sequence length="349" mass="39946">MLVKFAKILVSKFDVKIEGNEYRMNCPMCGDTKKHFSFNVEKGISNCFRCGYRPNAVVFLVEQFGFSLDEAKDIVSNIGFSKTKTIEESLKIDLPDGFVGIKEMNSVYKDYVLSWLGERGVSEEEAEELRLGVVLNGEGDWKGRLIIPCWEEGKLVYFIGRALFRQEPRYLYPPFPKKGVVWGYDNLKKEDGEVCICEGWLDAHKVSGIAVLGQQMSKMQWEKIREEVRRVGKVSIILDKDALSAAVKMADAILSWGCKEVIEIYELEGCKDPGECLNRDEVREKSMVWKYNNFRERVKLKLKTQGGKNGFRTIEERLRGSSKNDPSNRVLATVKFNELNQDFASKRPV</sequence>
<dbReference type="Pfam" id="PF01807">
    <property type="entry name" value="Zn_ribbon_DnaG"/>
    <property type="match status" value="1"/>
</dbReference>
<dbReference type="SUPFAM" id="SSF56731">
    <property type="entry name" value="DNA primase core"/>
    <property type="match status" value="1"/>
</dbReference>
<dbReference type="AlphaFoldDB" id="A0A7V3N5T3"/>